<dbReference type="EnsemblPlants" id="TraesCS1D02G143912.1">
    <property type="protein sequence ID" value="TraesCS1D02G143912.1.cds1"/>
    <property type="gene ID" value="TraesCS1D02G143912"/>
</dbReference>
<keyword evidence="3" id="KW-1185">Reference proteome</keyword>
<evidence type="ECO:0000313" key="3">
    <source>
        <dbReference type="Proteomes" id="UP000019116"/>
    </source>
</evidence>
<name>A0A3B5ZTM5_WHEAT</name>
<sequence>MLPLQPPGYWRRCHPVNEQGVDKEDSNKQQI</sequence>
<reference evidence="2" key="2">
    <citation type="submission" date="2018-10" db="UniProtKB">
        <authorList>
            <consortium name="EnsemblPlants"/>
        </authorList>
    </citation>
    <scope>IDENTIFICATION</scope>
</reference>
<dbReference type="Gramene" id="TraesROB_scaffold_163725_01G000100.1">
    <property type="protein sequence ID" value="TraesROB_scaffold_163725_01G000100.1"/>
    <property type="gene ID" value="TraesROB_scaffold_163725_01G000100"/>
</dbReference>
<evidence type="ECO:0000256" key="1">
    <source>
        <dbReference type="SAM" id="MobiDB-lite"/>
    </source>
</evidence>
<dbReference type="AlphaFoldDB" id="A0A3B5ZTM5"/>
<proteinExistence type="predicted"/>
<feature type="compositionally biased region" description="Basic and acidic residues" evidence="1">
    <location>
        <begin position="20"/>
        <end position="31"/>
    </location>
</feature>
<evidence type="ECO:0000313" key="2">
    <source>
        <dbReference type="EnsemblPlants" id="TraesCS1D02G143912.1.cds1"/>
    </source>
</evidence>
<accession>A0A3B5ZTM5</accession>
<dbReference type="Proteomes" id="UP000019116">
    <property type="component" value="Chromosome 1D"/>
</dbReference>
<protein>
    <submittedName>
        <fullName evidence="2">Uncharacterized protein</fullName>
    </submittedName>
</protein>
<dbReference type="Gramene" id="TraesCS1D02G143912.1">
    <property type="protein sequence ID" value="TraesCS1D02G143912.1.cds1"/>
    <property type="gene ID" value="TraesCS1D02G143912"/>
</dbReference>
<dbReference type="Gramene" id="TraesCLE_scaffold_238339_01G000100.1">
    <property type="protein sequence ID" value="TraesCLE_scaffold_238339_01G000100.1"/>
    <property type="gene ID" value="TraesCLE_scaffold_238339_01G000100"/>
</dbReference>
<feature type="region of interest" description="Disordered" evidence="1">
    <location>
        <begin position="1"/>
        <end position="31"/>
    </location>
</feature>
<dbReference type="Gramene" id="TraesWEE_scaffold_256304_01G000100.1">
    <property type="protein sequence ID" value="TraesWEE_scaffold_256304_01G000100.1"/>
    <property type="gene ID" value="TraesWEE_scaffold_256304_01G000100"/>
</dbReference>
<organism evidence="2">
    <name type="scientific">Triticum aestivum</name>
    <name type="common">Wheat</name>
    <dbReference type="NCBI Taxonomy" id="4565"/>
    <lineage>
        <taxon>Eukaryota</taxon>
        <taxon>Viridiplantae</taxon>
        <taxon>Streptophyta</taxon>
        <taxon>Embryophyta</taxon>
        <taxon>Tracheophyta</taxon>
        <taxon>Spermatophyta</taxon>
        <taxon>Magnoliopsida</taxon>
        <taxon>Liliopsida</taxon>
        <taxon>Poales</taxon>
        <taxon>Poaceae</taxon>
        <taxon>BOP clade</taxon>
        <taxon>Pooideae</taxon>
        <taxon>Triticodae</taxon>
        <taxon>Triticeae</taxon>
        <taxon>Triticinae</taxon>
        <taxon>Triticum</taxon>
    </lineage>
</organism>
<reference evidence="2" key="1">
    <citation type="submission" date="2018-08" db="EMBL/GenBank/DDBJ databases">
        <authorList>
            <person name="Rossello M."/>
        </authorList>
    </citation>
    <scope>NUCLEOTIDE SEQUENCE [LARGE SCALE GENOMIC DNA]</scope>
    <source>
        <strain evidence="2">cv. Chinese Spring</strain>
    </source>
</reference>